<dbReference type="Proteomes" id="UP000317429">
    <property type="component" value="Chromosome"/>
</dbReference>
<feature type="binding site" evidence="19">
    <location>
        <position position="147"/>
    </location>
    <ligand>
        <name>NAD(+)</name>
        <dbReference type="ChEBI" id="CHEBI:57540"/>
    </ligand>
</feature>
<dbReference type="EMBL" id="CP036291">
    <property type="protein sequence ID" value="QDU87148.1"/>
    <property type="molecule type" value="Genomic_DNA"/>
</dbReference>
<organism evidence="22 23">
    <name type="scientific">Pirellulimonas nuda</name>
    <dbReference type="NCBI Taxonomy" id="2528009"/>
    <lineage>
        <taxon>Bacteria</taxon>
        <taxon>Pseudomonadati</taxon>
        <taxon>Planctomycetota</taxon>
        <taxon>Planctomycetia</taxon>
        <taxon>Pirellulales</taxon>
        <taxon>Lacipirellulaceae</taxon>
        <taxon>Pirellulimonas</taxon>
    </lineage>
</organism>
<dbReference type="PIRSF" id="PIRSF001455">
    <property type="entry name" value="DHQ_synth"/>
    <property type="match status" value="1"/>
</dbReference>
<dbReference type="Gene3D" id="3.40.50.1970">
    <property type="match status" value="1"/>
</dbReference>
<keyword evidence="16 19" id="KW-0057">Aromatic amino acid biosynthesis</keyword>
<dbReference type="CDD" id="cd08195">
    <property type="entry name" value="DHQS"/>
    <property type="match status" value="1"/>
</dbReference>
<evidence type="ECO:0000256" key="9">
    <source>
        <dbReference type="ARBA" id="ARBA00017684"/>
    </source>
</evidence>
<dbReference type="GO" id="GO:0009073">
    <property type="term" value="P:aromatic amino acid family biosynthetic process"/>
    <property type="evidence" value="ECO:0007669"/>
    <property type="project" value="UniProtKB-KW"/>
</dbReference>
<comment type="pathway">
    <text evidence="6 19">Metabolic intermediate biosynthesis; chorismate biosynthesis; chorismate from D-erythrose 4-phosphate and phosphoenolpyruvate: step 2/7.</text>
</comment>
<dbReference type="GO" id="GO:0003856">
    <property type="term" value="F:3-dehydroquinate synthase activity"/>
    <property type="evidence" value="ECO:0007669"/>
    <property type="project" value="UniProtKB-UniRule"/>
</dbReference>
<evidence type="ECO:0000259" key="20">
    <source>
        <dbReference type="Pfam" id="PF01761"/>
    </source>
</evidence>
<dbReference type="GO" id="GO:0000166">
    <property type="term" value="F:nucleotide binding"/>
    <property type="evidence" value="ECO:0007669"/>
    <property type="project" value="UniProtKB-KW"/>
</dbReference>
<dbReference type="Gene3D" id="1.20.1090.10">
    <property type="entry name" value="Dehydroquinate synthase-like - alpha domain"/>
    <property type="match status" value="1"/>
</dbReference>
<comment type="cofactor">
    <cofactor evidence="19">
        <name>Co(2+)</name>
        <dbReference type="ChEBI" id="CHEBI:48828"/>
    </cofactor>
    <cofactor evidence="19">
        <name>Zn(2+)</name>
        <dbReference type="ChEBI" id="CHEBI:29105"/>
    </cofactor>
    <text evidence="19">Binds 1 divalent metal cation per subunit. Can use either Co(2+) or Zn(2+).</text>
</comment>
<evidence type="ECO:0000256" key="3">
    <source>
        <dbReference type="ARBA" id="ARBA00001947"/>
    </source>
</evidence>
<comment type="subcellular location">
    <subcellularLocation>
        <location evidence="5 19">Cytoplasm</location>
    </subcellularLocation>
</comment>
<dbReference type="UniPathway" id="UPA00053">
    <property type="reaction ID" value="UER00085"/>
</dbReference>
<keyword evidence="11 19" id="KW-0028">Amino-acid biosynthesis</keyword>
<name>A0A518D6P1_9BACT</name>
<evidence type="ECO:0000256" key="15">
    <source>
        <dbReference type="ARBA" id="ARBA00023027"/>
    </source>
</evidence>
<dbReference type="GO" id="GO:0008652">
    <property type="term" value="P:amino acid biosynthetic process"/>
    <property type="evidence" value="ECO:0007669"/>
    <property type="project" value="UniProtKB-KW"/>
</dbReference>
<feature type="binding site" evidence="19">
    <location>
        <position position="253"/>
    </location>
    <ligand>
        <name>Zn(2+)</name>
        <dbReference type="ChEBI" id="CHEBI:29105"/>
    </ligand>
</feature>
<dbReference type="InterPro" id="IPR030960">
    <property type="entry name" value="DHQS/DOIS_N"/>
</dbReference>
<dbReference type="InterPro" id="IPR030963">
    <property type="entry name" value="DHQ_synth_fam"/>
</dbReference>
<dbReference type="FunFam" id="3.40.50.1970:FF:000007">
    <property type="entry name" value="Pentafunctional AROM polypeptide"/>
    <property type="match status" value="1"/>
</dbReference>
<evidence type="ECO:0000256" key="7">
    <source>
        <dbReference type="ARBA" id="ARBA00005412"/>
    </source>
</evidence>
<evidence type="ECO:0000256" key="4">
    <source>
        <dbReference type="ARBA" id="ARBA00003485"/>
    </source>
</evidence>
<evidence type="ECO:0000256" key="2">
    <source>
        <dbReference type="ARBA" id="ARBA00001911"/>
    </source>
</evidence>
<dbReference type="Pfam" id="PF01761">
    <property type="entry name" value="DHQ_synthase"/>
    <property type="match status" value="1"/>
</dbReference>
<evidence type="ECO:0000256" key="6">
    <source>
        <dbReference type="ARBA" id="ARBA00004661"/>
    </source>
</evidence>
<dbReference type="NCBIfam" id="TIGR01357">
    <property type="entry name" value="aroB"/>
    <property type="match status" value="1"/>
</dbReference>
<dbReference type="GO" id="GO:0009423">
    <property type="term" value="P:chorismate biosynthetic process"/>
    <property type="evidence" value="ECO:0007669"/>
    <property type="project" value="UniProtKB-UniRule"/>
</dbReference>
<dbReference type="InterPro" id="IPR056179">
    <property type="entry name" value="DHQS_C"/>
</dbReference>
<evidence type="ECO:0000259" key="21">
    <source>
        <dbReference type="Pfam" id="PF24621"/>
    </source>
</evidence>
<keyword evidence="18 19" id="KW-0170">Cobalt</keyword>
<dbReference type="RefSeq" id="WP_145281028.1">
    <property type="nucleotide sequence ID" value="NZ_CP036291.1"/>
</dbReference>
<feature type="domain" description="3-dehydroquinate synthase C-terminal" evidence="21">
    <location>
        <begin position="186"/>
        <end position="331"/>
    </location>
</feature>
<dbReference type="SUPFAM" id="SSF56796">
    <property type="entry name" value="Dehydroquinate synthase-like"/>
    <property type="match status" value="1"/>
</dbReference>
<comment type="similarity">
    <text evidence="7 19">Belongs to the sugar phosphate cyclases superfamily. Dehydroquinate synthase family.</text>
</comment>
<dbReference type="PANTHER" id="PTHR43622:SF7">
    <property type="entry name" value="3-DEHYDROQUINATE SYNTHASE, CHLOROPLASTIC"/>
    <property type="match status" value="1"/>
</dbReference>
<feature type="binding site" evidence="19">
    <location>
        <position position="270"/>
    </location>
    <ligand>
        <name>Zn(2+)</name>
        <dbReference type="ChEBI" id="CHEBI:29105"/>
    </ligand>
</feature>
<dbReference type="OrthoDB" id="9806583at2"/>
<evidence type="ECO:0000256" key="18">
    <source>
        <dbReference type="ARBA" id="ARBA00023285"/>
    </source>
</evidence>
<keyword evidence="14 19" id="KW-0862">Zinc</keyword>
<dbReference type="EC" id="4.2.3.4" evidence="8 19"/>
<comment type="catalytic activity">
    <reaction evidence="1 19">
        <text>7-phospho-2-dehydro-3-deoxy-D-arabino-heptonate = 3-dehydroquinate + phosphate</text>
        <dbReference type="Rhea" id="RHEA:21968"/>
        <dbReference type="ChEBI" id="CHEBI:32364"/>
        <dbReference type="ChEBI" id="CHEBI:43474"/>
        <dbReference type="ChEBI" id="CHEBI:58394"/>
        <dbReference type="EC" id="4.2.3.4"/>
    </reaction>
</comment>
<protein>
    <recommendedName>
        <fullName evidence="9 19">3-dehydroquinate synthase</fullName>
        <shortName evidence="19">DHQS</shortName>
        <ecNumber evidence="8 19">4.2.3.4</ecNumber>
    </recommendedName>
</protein>
<keyword evidence="15 19" id="KW-0520">NAD</keyword>
<dbReference type="InterPro" id="IPR050071">
    <property type="entry name" value="Dehydroquinate_synthase"/>
</dbReference>
<dbReference type="Pfam" id="PF24621">
    <property type="entry name" value="DHQS_C"/>
    <property type="match status" value="1"/>
</dbReference>
<comment type="cofactor">
    <cofactor evidence="3">
        <name>Zn(2+)</name>
        <dbReference type="ChEBI" id="CHEBI:29105"/>
    </cofactor>
</comment>
<keyword evidence="10 19" id="KW-0963">Cytoplasm</keyword>
<evidence type="ECO:0000313" key="23">
    <source>
        <dbReference type="Proteomes" id="UP000317429"/>
    </source>
</evidence>
<evidence type="ECO:0000256" key="19">
    <source>
        <dbReference type="HAMAP-Rule" id="MF_00110"/>
    </source>
</evidence>
<dbReference type="AlphaFoldDB" id="A0A518D6P1"/>
<feature type="binding site" evidence="19">
    <location>
        <begin position="134"/>
        <end position="135"/>
    </location>
    <ligand>
        <name>NAD(+)</name>
        <dbReference type="ChEBI" id="CHEBI:57540"/>
    </ligand>
</feature>
<dbReference type="GO" id="GO:0046872">
    <property type="term" value="F:metal ion binding"/>
    <property type="evidence" value="ECO:0007669"/>
    <property type="project" value="UniProtKB-KW"/>
</dbReference>
<dbReference type="HAMAP" id="MF_00110">
    <property type="entry name" value="DHQ_synthase"/>
    <property type="match status" value="1"/>
</dbReference>
<comment type="caution">
    <text evidence="19">Lacks conserved residue(s) required for the propagation of feature annotation.</text>
</comment>
<feature type="binding site" evidence="19">
    <location>
        <position position="189"/>
    </location>
    <ligand>
        <name>Zn(2+)</name>
        <dbReference type="ChEBI" id="CHEBI:29105"/>
    </ligand>
</feature>
<evidence type="ECO:0000256" key="17">
    <source>
        <dbReference type="ARBA" id="ARBA00023239"/>
    </source>
</evidence>
<dbReference type="KEGG" id="pnd:Pla175_05040"/>
<accession>A0A518D6P1</accession>
<evidence type="ECO:0000256" key="14">
    <source>
        <dbReference type="ARBA" id="ARBA00022833"/>
    </source>
</evidence>
<gene>
    <name evidence="19 22" type="primary">aroB</name>
    <name evidence="22" type="ORF">Pla175_05040</name>
</gene>
<evidence type="ECO:0000256" key="11">
    <source>
        <dbReference type="ARBA" id="ARBA00022605"/>
    </source>
</evidence>
<keyword evidence="17 19" id="KW-0456">Lyase</keyword>
<evidence type="ECO:0000256" key="16">
    <source>
        <dbReference type="ARBA" id="ARBA00023141"/>
    </source>
</evidence>
<sequence>MSDTTDLIRVDLGERSYDIEIGSGNSASLAGFIEARRPTEHVVVVTDSNVAGLHADALSDRLTDQGLEVLLLEIDAGEPSKCADMAFELWSRMLEEGVDRKSVVLAIGGGVVGDLAGFVAATFMRGLPFFQAPTTLLAQVDSSVGGKVGINLPGGKNMVGAFWQPAGVLVDVDLLATLPEREYRAGMAEVVKYGVILDAEFFAYLEANVEGINARLPEVLRHVVKRCCRLKADVVEADETETSGRRAVLNYGHTFGHALEAATGYTRLLHGEAVAIGMTCAARLSEAIGAAPCGFTQRQSALLETIGLPTTTPVDLDPEELLELMWRDKKVEGGQLRLVLARTFGDVGLFADTPSEAILTAIGPSTRAAQGL</sequence>
<evidence type="ECO:0000256" key="8">
    <source>
        <dbReference type="ARBA" id="ARBA00013031"/>
    </source>
</evidence>
<keyword evidence="12 19" id="KW-0479">Metal-binding</keyword>
<comment type="cofactor">
    <cofactor evidence="2 19">
        <name>NAD(+)</name>
        <dbReference type="ChEBI" id="CHEBI:57540"/>
    </cofactor>
</comment>
<dbReference type="PANTHER" id="PTHR43622">
    <property type="entry name" value="3-DEHYDROQUINATE SYNTHASE"/>
    <property type="match status" value="1"/>
</dbReference>
<evidence type="ECO:0000256" key="13">
    <source>
        <dbReference type="ARBA" id="ARBA00022741"/>
    </source>
</evidence>
<comment type="function">
    <text evidence="4 19">Catalyzes the conversion of 3-deoxy-D-arabino-heptulosonate 7-phosphate (DAHP) to dehydroquinate (DHQ).</text>
</comment>
<evidence type="ECO:0000256" key="10">
    <source>
        <dbReference type="ARBA" id="ARBA00022490"/>
    </source>
</evidence>
<keyword evidence="13 19" id="KW-0547">Nucleotide-binding</keyword>
<dbReference type="GO" id="GO:0005737">
    <property type="term" value="C:cytoplasm"/>
    <property type="evidence" value="ECO:0007669"/>
    <property type="project" value="UniProtKB-SubCell"/>
</dbReference>
<keyword evidence="23" id="KW-1185">Reference proteome</keyword>
<evidence type="ECO:0000256" key="12">
    <source>
        <dbReference type="ARBA" id="ARBA00022723"/>
    </source>
</evidence>
<evidence type="ECO:0000256" key="5">
    <source>
        <dbReference type="ARBA" id="ARBA00004496"/>
    </source>
</evidence>
<feature type="binding site" evidence="19">
    <location>
        <begin position="110"/>
        <end position="114"/>
    </location>
    <ligand>
        <name>NAD(+)</name>
        <dbReference type="ChEBI" id="CHEBI:57540"/>
    </ligand>
</feature>
<evidence type="ECO:0000256" key="1">
    <source>
        <dbReference type="ARBA" id="ARBA00001393"/>
    </source>
</evidence>
<evidence type="ECO:0000313" key="22">
    <source>
        <dbReference type="EMBL" id="QDU87148.1"/>
    </source>
</evidence>
<dbReference type="InterPro" id="IPR016037">
    <property type="entry name" value="DHQ_synth_AroB"/>
</dbReference>
<feature type="domain" description="3-dehydroquinate synthase N-terminal" evidence="20">
    <location>
        <begin position="73"/>
        <end position="184"/>
    </location>
</feature>
<feature type="binding site" evidence="19">
    <location>
        <position position="156"/>
    </location>
    <ligand>
        <name>NAD(+)</name>
        <dbReference type="ChEBI" id="CHEBI:57540"/>
    </ligand>
</feature>
<proteinExistence type="inferred from homology"/>
<reference evidence="22 23" key="1">
    <citation type="submission" date="2019-02" db="EMBL/GenBank/DDBJ databases">
        <title>Deep-cultivation of Planctomycetes and their phenomic and genomic characterization uncovers novel biology.</title>
        <authorList>
            <person name="Wiegand S."/>
            <person name="Jogler M."/>
            <person name="Boedeker C."/>
            <person name="Pinto D."/>
            <person name="Vollmers J."/>
            <person name="Rivas-Marin E."/>
            <person name="Kohn T."/>
            <person name="Peeters S.H."/>
            <person name="Heuer A."/>
            <person name="Rast P."/>
            <person name="Oberbeckmann S."/>
            <person name="Bunk B."/>
            <person name="Jeske O."/>
            <person name="Meyerdierks A."/>
            <person name="Storesund J.E."/>
            <person name="Kallscheuer N."/>
            <person name="Luecker S."/>
            <person name="Lage O.M."/>
            <person name="Pohl T."/>
            <person name="Merkel B.J."/>
            <person name="Hornburger P."/>
            <person name="Mueller R.-W."/>
            <person name="Bruemmer F."/>
            <person name="Labrenz M."/>
            <person name="Spormann A.M."/>
            <person name="Op den Camp H."/>
            <person name="Overmann J."/>
            <person name="Amann R."/>
            <person name="Jetten M.S.M."/>
            <person name="Mascher T."/>
            <person name="Medema M.H."/>
            <person name="Devos D.P."/>
            <person name="Kaster A.-K."/>
            <person name="Ovreas L."/>
            <person name="Rohde M."/>
            <person name="Galperin M.Y."/>
            <person name="Jogler C."/>
        </authorList>
    </citation>
    <scope>NUCLEOTIDE SEQUENCE [LARGE SCALE GENOMIC DNA]</scope>
    <source>
        <strain evidence="22 23">Pla175</strain>
    </source>
</reference>